<evidence type="ECO:0000313" key="2">
    <source>
        <dbReference type="EMBL" id="KAE8393599.1"/>
    </source>
</evidence>
<dbReference type="AlphaFoldDB" id="A0A5N7CI84"/>
<proteinExistence type="predicted"/>
<keyword evidence="1" id="KW-0472">Membrane</keyword>
<organism evidence="2">
    <name type="scientific">Petromyces alliaceus</name>
    <name type="common">Aspergillus alliaceus</name>
    <dbReference type="NCBI Taxonomy" id="209559"/>
    <lineage>
        <taxon>Eukaryota</taxon>
        <taxon>Fungi</taxon>
        <taxon>Dikarya</taxon>
        <taxon>Ascomycota</taxon>
        <taxon>Pezizomycotina</taxon>
        <taxon>Eurotiomycetes</taxon>
        <taxon>Eurotiomycetidae</taxon>
        <taxon>Eurotiales</taxon>
        <taxon>Aspergillaceae</taxon>
        <taxon>Aspergillus</taxon>
        <taxon>Aspergillus subgen. Circumdati</taxon>
    </lineage>
</organism>
<sequence>MSLSPFLLSFPFVHFPVAFFYFSYSGYKMIPNLCHGYAGCPVDYRLLSPFIYI</sequence>
<evidence type="ECO:0000256" key="1">
    <source>
        <dbReference type="SAM" id="Phobius"/>
    </source>
</evidence>
<protein>
    <submittedName>
        <fullName evidence="2">Uncharacterized protein</fullName>
    </submittedName>
</protein>
<accession>A0A5N7CI84</accession>
<keyword evidence="1" id="KW-1133">Transmembrane helix</keyword>
<dbReference type="Proteomes" id="UP000326877">
    <property type="component" value="Unassembled WGS sequence"/>
</dbReference>
<feature type="transmembrane region" description="Helical" evidence="1">
    <location>
        <begin position="6"/>
        <end position="24"/>
    </location>
</feature>
<dbReference type="EMBL" id="ML735228">
    <property type="protein sequence ID" value="KAE8393599.1"/>
    <property type="molecule type" value="Genomic_DNA"/>
</dbReference>
<keyword evidence="1" id="KW-0812">Transmembrane</keyword>
<name>A0A5N7CI84_PETAA</name>
<gene>
    <name evidence="2" type="ORF">BDV23DRAFT_148842</name>
</gene>
<reference evidence="2" key="1">
    <citation type="submission" date="2019-04" db="EMBL/GenBank/DDBJ databases">
        <title>Friends and foes A comparative genomics studyof 23 Aspergillus species from section Flavi.</title>
        <authorList>
            <consortium name="DOE Joint Genome Institute"/>
            <person name="Kjaerbolling I."/>
            <person name="Vesth T."/>
            <person name="Frisvad J.C."/>
            <person name="Nybo J.L."/>
            <person name="Theobald S."/>
            <person name="Kildgaard S."/>
            <person name="Isbrandt T."/>
            <person name="Kuo A."/>
            <person name="Sato A."/>
            <person name="Lyhne E.K."/>
            <person name="Kogle M.E."/>
            <person name="Wiebenga A."/>
            <person name="Kun R.S."/>
            <person name="Lubbers R.J."/>
            <person name="Makela M.R."/>
            <person name="Barry K."/>
            <person name="Chovatia M."/>
            <person name="Clum A."/>
            <person name="Daum C."/>
            <person name="Haridas S."/>
            <person name="He G."/>
            <person name="LaButti K."/>
            <person name="Lipzen A."/>
            <person name="Mondo S."/>
            <person name="Riley R."/>
            <person name="Salamov A."/>
            <person name="Simmons B.A."/>
            <person name="Magnuson J.K."/>
            <person name="Henrissat B."/>
            <person name="Mortensen U.H."/>
            <person name="Larsen T.O."/>
            <person name="Devries R.P."/>
            <person name="Grigoriev I.V."/>
            <person name="Machida M."/>
            <person name="Baker S.E."/>
            <person name="Andersen M.R."/>
        </authorList>
    </citation>
    <scope>NUCLEOTIDE SEQUENCE [LARGE SCALE GENOMIC DNA]</scope>
    <source>
        <strain evidence="2">IBT 14317</strain>
    </source>
</reference>